<organism evidence="2 3">
    <name type="scientific">Setaria italica</name>
    <name type="common">Foxtail millet</name>
    <name type="synonym">Panicum italicum</name>
    <dbReference type="NCBI Taxonomy" id="4555"/>
    <lineage>
        <taxon>Eukaryota</taxon>
        <taxon>Viridiplantae</taxon>
        <taxon>Streptophyta</taxon>
        <taxon>Embryophyta</taxon>
        <taxon>Tracheophyta</taxon>
        <taxon>Spermatophyta</taxon>
        <taxon>Magnoliopsida</taxon>
        <taxon>Liliopsida</taxon>
        <taxon>Poales</taxon>
        <taxon>Poaceae</taxon>
        <taxon>PACMAD clade</taxon>
        <taxon>Panicoideae</taxon>
        <taxon>Panicodae</taxon>
        <taxon>Paniceae</taxon>
        <taxon>Cenchrinae</taxon>
        <taxon>Setaria</taxon>
    </lineage>
</organism>
<evidence type="ECO:0000313" key="3">
    <source>
        <dbReference type="Proteomes" id="UP000004995"/>
    </source>
</evidence>
<dbReference type="Gramene" id="KQK90634">
    <property type="protein sequence ID" value="KQK90634"/>
    <property type="gene ID" value="SETIT_038440mg"/>
</dbReference>
<dbReference type="Proteomes" id="UP000004995">
    <property type="component" value="Unassembled WGS sequence"/>
</dbReference>
<name>K4AHT3_SETIT</name>
<evidence type="ECO:0000256" key="1">
    <source>
        <dbReference type="SAM" id="MobiDB-lite"/>
    </source>
</evidence>
<accession>K4AHT3</accession>
<reference evidence="3" key="1">
    <citation type="journal article" date="2012" name="Nat. Biotechnol.">
        <title>Reference genome sequence of the model plant Setaria.</title>
        <authorList>
            <person name="Bennetzen J.L."/>
            <person name="Schmutz J."/>
            <person name="Wang H."/>
            <person name="Percifield R."/>
            <person name="Hawkins J."/>
            <person name="Pontaroli A.C."/>
            <person name="Estep M."/>
            <person name="Feng L."/>
            <person name="Vaughn J.N."/>
            <person name="Grimwood J."/>
            <person name="Jenkins J."/>
            <person name="Barry K."/>
            <person name="Lindquist E."/>
            <person name="Hellsten U."/>
            <person name="Deshpande S."/>
            <person name="Wang X."/>
            <person name="Wu X."/>
            <person name="Mitros T."/>
            <person name="Triplett J."/>
            <person name="Yang X."/>
            <person name="Ye C.Y."/>
            <person name="Mauro-Herrera M."/>
            <person name="Wang L."/>
            <person name="Li P."/>
            <person name="Sharma M."/>
            <person name="Sharma R."/>
            <person name="Ronald P.C."/>
            <person name="Panaud O."/>
            <person name="Kellogg E.A."/>
            <person name="Brutnell T.P."/>
            <person name="Doust A.N."/>
            <person name="Tuskan G.A."/>
            <person name="Rokhsar D."/>
            <person name="Devos K.M."/>
        </authorList>
    </citation>
    <scope>NUCLEOTIDE SEQUENCE [LARGE SCALE GENOMIC DNA]</scope>
    <source>
        <strain evidence="3">cv. Yugu1</strain>
    </source>
</reference>
<sequence>MGHSVQRLPSLQHGSHKSTSLKSLVTQIIQHVPRSLEKNPRQISTLYKNVVWPSKNAGCPL</sequence>
<reference evidence="2" key="2">
    <citation type="submission" date="2018-08" db="UniProtKB">
        <authorList>
            <consortium name="EnsemblPlants"/>
        </authorList>
    </citation>
    <scope>IDENTIFICATION</scope>
    <source>
        <strain evidence="2">Yugu1</strain>
    </source>
</reference>
<evidence type="ECO:0000313" key="2">
    <source>
        <dbReference type="EnsemblPlants" id="KQK90634"/>
    </source>
</evidence>
<dbReference type="HOGENOM" id="CLU_2927064_0_0_1"/>
<dbReference type="InParanoid" id="K4AHT3"/>
<feature type="compositionally biased region" description="Polar residues" evidence="1">
    <location>
        <begin position="7"/>
        <end position="22"/>
    </location>
</feature>
<dbReference type="EnsemblPlants" id="KQK90634">
    <property type="protein sequence ID" value="KQK90634"/>
    <property type="gene ID" value="SETIT_038440mg"/>
</dbReference>
<proteinExistence type="predicted"/>
<keyword evidence="3" id="KW-1185">Reference proteome</keyword>
<feature type="region of interest" description="Disordered" evidence="1">
    <location>
        <begin position="1"/>
        <end position="22"/>
    </location>
</feature>
<dbReference type="EMBL" id="AGNK02005951">
    <property type="status" value="NOT_ANNOTATED_CDS"/>
    <property type="molecule type" value="Genomic_DNA"/>
</dbReference>
<dbReference type="AlphaFoldDB" id="K4AHT3"/>
<protein>
    <submittedName>
        <fullName evidence="2">Uncharacterized protein</fullName>
    </submittedName>
</protein>